<accession>A0AAD5Y3R6</accession>
<reference evidence="2" key="1">
    <citation type="submission" date="2020-05" db="EMBL/GenBank/DDBJ databases">
        <title>Phylogenomic resolution of chytrid fungi.</title>
        <authorList>
            <person name="Stajich J.E."/>
            <person name="Amses K."/>
            <person name="Simmons R."/>
            <person name="Seto K."/>
            <person name="Myers J."/>
            <person name="Bonds A."/>
            <person name="Quandt C.A."/>
            <person name="Barry K."/>
            <person name="Liu P."/>
            <person name="Grigoriev I."/>
            <person name="Longcore J.E."/>
            <person name="James T.Y."/>
        </authorList>
    </citation>
    <scope>NUCLEOTIDE SEQUENCE</scope>
    <source>
        <strain evidence="2">JEL0476</strain>
    </source>
</reference>
<dbReference type="AlphaFoldDB" id="A0AAD5Y3R6"/>
<feature type="region of interest" description="Disordered" evidence="1">
    <location>
        <begin position="242"/>
        <end position="270"/>
    </location>
</feature>
<dbReference type="Proteomes" id="UP001211065">
    <property type="component" value="Unassembled WGS sequence"/>
</dbReference>
<evidence type="ECO:0000313" key="3">
    <source>
        <dbReference type="Proteomes" id="UP001211065"/>
    </source>
</evidence>
<protein>
    <submittedName>
        <fullName evidence="2">Uncharacterized protein</fullName>
    </submittedName>
</protein>
<proteinExistence type="predicted"/>
<sequence length="319" mass="36926">MYAFDQKVNFTSFNFQELLSVPIQTLTLFVKTKNELTDLLEISHLAYRVDKVLSWLKETKYLEEELEIVGSKLIYHSNLVLNFCQINKSVSRELFESGLMKMGSEKSELESLLVSRIRFLVLDEKCNRDETKFEKNWDDLILDLKGKSNLHDMNREESVLDEEKRGQYAHYPVLKPNEQESSQSSFKFNFLTQKYFSSSTQDSTKNQNLSVNNSCHSEILDKKSDLKEKQMENFLEVHSQLSWGGNSRSRNNSPTINPCSDTRDESVQTGIRNDILEVEKEKENLNLSGYDVNKFKAINQDDSISTTRDSELSKSTTMS</sequence>
<organism evidence="2 3">
    <name type="scientific">Clydaea vesicula</name>
    <dbReference type="NCBI Taxonomy" id="447962"/>
    <lineage>
        <taxon>Eukaryota</taxon>
        <taxon>Fungi</taxon>
        <taxon>Fungi incertae sedis</taxon>
        <taxon>Chytridiomycota</taxon>
        <taxon>Chytridiomycota incertae sedis</taxon>
        <taxon>Chytridiomycetes</taxon>
        <taxon>Lobulomycetales</taxon>
        <taxon>Lobulomycetaceae</taxon>
        <taxon>Clydaea</taxon>
    </lineage>
</organism>
<evidence type="ECO:0000256" key="1">
    <source>
        <dbReference type="SAM" id="MobiDB-lite"/>
    </source>
</evidence>
<feature type="compositionally biased region" description="Low complexity" evidence="1">
    <location>
        <begin position="244"/>
        <end position="253"/>
    </location>
</feature>
<keyword evidence="3" id="KW-1185">Reference proteome</keyword>
<feature type="region of interest" description="Disordered" evidence="1">
    <location>
        <begin position="299"/>
        <end position="319"/>
    </location>
</feature>
<comment type="caution">
    <text evidence="2">The sequence shown here is derived from an EMBL/GenBank/DDBJ whole genome shotgun (WGS) entry which is preliminary data.</text>
</comment>
<evidence type="ECO:0000313" key="2">
    <source>
        <dbReference type="EMBL" id="KAJ3228177.1"/>
    </source>
</evidence>
<dbReference type="EMBL" id="JADGJW010000005">
    <property type="protein sequence ID" value="KAJ3228177.1"/>
    <property type="molecule type" value="Genomic_DNA"/>
</dbReference>
<gene>
    <name evidence="2" type="ORF">HK099_006057</name>
</gene>
<name>A0AAD5Y3R6_9FUNG</name>
<feature type="compositionally biased region" description="Polar residues" evidence="1">
    <location>
        <begin position="300"/>
        <end position="319"/>
    </location>
</feature>